<evidence type="ECO:0000313" key="3">
    <source>
        <dbReference type="EMBL" id="MCF2526156.1"/>
    </source>
</evidence>
<gene>
    <name evidence="3" type="ORF">LZ495_02815</name>
</gene>
<evidence type="ECO:0000313" key="4">
    <source>
        <dbReference type="Proteomes" id="UP001165378"/>
    </source>
</evidence>
<feature type="compositionally biased region" description="Low complexity" evidence="1">
    <location>
        <begin position="72"/>
        <end position="93"/>
    </location>
</feature>
<feature type="signal peptide" evidence="2">
    <location>
        <begin position="1"/>
        <end position="36"/>
    </location>
</feature>
<keyword evidence="2" id="KW-0732">Signal</keyword>
<sequence>MAAIALVRVPYGSRALLVLTLTVVALLTLAHGLACAAHASTATRGVPSPVAPVLATHVQQSGQADEARQVEQVEQAQPVNRPPQAASAADAAGPVAASADSASASKRAAFSEAEFSPLASTDPRDSTTLDLHASRLGGDQAAATNNPAAPSEPGSAHAPAAPVPAGPGAAPCDGPEGCVLVAAPSSPSVVVPPPVACGLPSPVPGPGAALPPAAVPPWGSAGTSEPPAPEASLLSLVCVSRT</sequence>
<proteinExistence type="predicted"/>
<reference evidence="3" key="1">
    <citation type="submission" date="2022-01" db="EMBL/GenBank/DDBJ databases">
        <title>Genome-Based Taxonomic Classification of the Phylum Actinobacteria.</title>
        <authorList>
            <person name="Gao Y."/>
        </authorList>
    </citation>
    <scope>NUCLEOTIDE SEQUENCE</scope>
    <source>
        <strain evidence="3">KLBMP 8922</strain>
    </source>
</reference>
<name>A0AA41TY96_9ACTN</name>
<feature type="chain" id="PRO_5041436700" evidence="2">
    <location>
        <begin position="37"/>
        <end position="242"/>
    </location>
</feature>
<dbReference type="Proteomes" id="UP001165378">
    <property type="component" value="Unassembled WGS sequence"/>
</dbReference>
<evidence type="ECO:0000256" key="1">
    <source>
        <dbReference type="SAM" id="MobiDB-lite"/>
    </source>
</evidence>
<feature type="region of interest" description="Disordered" evidence="1">
    <location>
        <begin position="139"/>
        <end position="170"/>
    </location>
</feature>
<dbReference type="EMBL" id="JAKFHA010000001">
    <property type="protein sequence ID" value="MCF2526156.1"/>
    <property type="molecule type" value="Genomic_DNA"/>
</dbReference>
<protein>
    <submittedName>
        <fullName evidence="3">Uncharacterized protein</fullName>
    </submittedName>
</protein>
<keyword evidence="4" id="KW-1185">Reference proteome</keyword>
<dbReference type="AlphaFoldDB" id="A0AA41TY96"/>
<dbReference type="RefSeq" id="WP_235050212.1">
    <property type="nucleotide sequence ID" value="NZ_JAKFHA010000001.1"/>
</dbReference>
<organism evidence="3 4">
    <name type="scientific">Yinghuangia soli</name>
    <dbReference type="NCBI Taxonomy" id="2908204"/>
    <lineage>
        <taxon>Bacteria</taxon>
        <taxon>Bacillati</taxon>
        <taxon>Actinomycetota</taxon>
        <taxon>Actinomycetes</taxon>
        <taxon>Kitasatosporales</taxon>
        <taxon>Streptomycetaceae</taxon>
        <taxon>Yinghuangia</taxon>
    </lineage>
</organism>
<accession>A0AA41TY96</accession>
<evidence type="ECO:0000256" key="2">
    <source>
        <dbReference type="SAM" id="SignalP"/>
    </source>
</evidence>
<feature type="region of interest" description="Disordered" evidence="1">
    <location>
        <begin position="61"/>
        <end position="93"/>
    </location>
</feature>
<comment type="caution">
    <text evidence="3">The sequence shown here is derived from an EMBL/GenBank/DDBJ whole genome shotgun (WGS) entry which is preliminary data.</text>
</comment>